<name>A0ACC2XKC9_9TREE</name>
<evidence type="ECO:0000313" key="2">
    <source>
        <dbReference type="Proteomes" id="UP001243375"/>
    </source>
</evidence>
<accession>A0ACC2XKC9</accession>
<organism evidence="1 2">
    <name type="scientific">Naganishia vaughanmartiniae</name>
    <dbReference type="NCBI Taxonomy" id="1424756"/>
    <lineage>
        <taxon>Eukaryota</taxon>
        <taxon>Fungi</taxon>
        <taxon>Dikarya</taxon>
        <taxon>Basidiomycota</taxon>
        <taxon>Agaricomycotina</taxon>
        <taxon>Tremellomycetes</taxon>
        <taxon>Filobasidiales</taxon>
        <taxon>Filobasidiaceae</taxon>
        <taxon>Naganishia</taxon>
    </lineage>
</organism>
<proteinExistence type="predicted"/>
<gene>
    <name evidence="1" type="ORF">QFC22_000865</name>
</gene>
<comment type="caution">
    <text evidence="1">The sequence shown here is derived from an EMBL/GenBank/DDBJ whole genome shotgun (WGS) entry which is preliminary data.</text>
</comment>
<sequence length="309" mass="35560">MFKKRTRTANPREKVDLTTPPIEGDGSADQVEEQPTETLREILLLRKYSKQQAQSGIDVLKLNKGEEKKQKKKKKAEGEPAEEDAEEYGLQEAGKKAAAADGEEEADPDDEESKLRKLVRSNNFTQQTNALDVDKHMMAFIETELAKRRGEQVDDDSAQKGPIDPQDELYKIAERYRLEQKQVQEEDEGNVTTSLGMLTSIPEVDLGMDHRLKNIEETERAKRAMMEAKRTTHKPTRQEQEENYATARFYRPNHQVQSDADALEDARRDAMGLPPLQRQRRDRNQTATDDQVYERFKKRYVTFSLAYGI</sequence>
<keyword evidence="2" id="KW-1185">Reference proteome</keyword>
<evidence type="ECO:0000313" key="1">
    <source>
        <dbReference type="EMBL" id="KAJ9124070.1"/>
    </source>
</evidence>
<reference evidence="1" key="1">
    <citation type="submission" date="2023-04" db="EMBL/GenBank/DDBJ databases">
        <title>Draft Genome sequencing of Naganishia species isolated from polar environments using Oxford Nanopore Technology.</title>
        <authorList>
            <person name="Leo P."/>
            <person name="Venkateswaran K."/>
        </authorList>
    </citation>
    <scope>NUCLEOTIDE SEQUENCE</scope>
    <source>
        <strain evidence="1">MNA-CCFEE 5425</strain>
    </source>
</reference>
<dbReference type="Proteomes" id="UP001243375">
    <property type="component" value="Unassembled WGS sequence"/>
</dbReference>
<protein>
    <submittedName>
        <fullName evidence="1">Uncharacterized protein</fullName>
    </submittedName>
</protein>
<dbReference type="EMBL" id="JASBWU010000002">
    <property type="protein sequence ID" value="KAJ9124070.1"/>
    <property type="molecule type" value="Genomic_DNA"/>
</dbReference>